<dbReference type="SUPFAM" id="SSF52799">
    <property type="entry name" value="(Phosphotyrosine protein) phosphatases II"/>
    <property type="match status" value="1"/>
</dbReference>
<sequence length="960" mass="104787">MRVRNVALHQRGKRVKGTLTLENFHLTFTFAPDDGNGIASSQGEHDRHASGQHSALPDAGKESSNNHVEAASTPKTNVSKDASLRRKAKTKTIWIGYPMINSCVLRPSHLRSHAGTNVTVNGDAHGWNEADDAFPPSFGTGGYGRPSVDSARLAPYSASPQRPASPATSFVEDGHGADSGRSPAIRIRCRDFQMMALHFYPTPDGRSPDDMAREVFFALRSKCCVDKVEDMLAFHFQPPVEEAAVEIPEYDARKEFARMGIGGKAPEGPGSAWRVSDINEQYAFSATYPSLLCTPRNVSDNMLKYGGLFRSRARIPALTYLHFNGGSITRSSQPLVGVQGKRNPQDERLVSAIFSSHTPPLEASSHDPQQEPSLTSASTTTLDSTASGSTGDAEVPGLKSSQSESVLDEAAADASQLLKRKVYGSTRHNLIVDARPRINALANRATGGGIEDVSNYYGPADVPVERVFLNIQNIHVMRSSLEKVVESFESSDYTTLAPDQELLRKSGWLGHIAGLLEGAELVARAVGLAGSHALIHCSDGWDRTSQVAALAQVLLDPHYRTLNGFITLVQKDFLAFGHKFRDRNGIGGSEKWFEIENERIAPSRARDAAGSESSSLNAIGVKALSGAKSWFEKNRASLFRQQNPGVDSTNDALSRPASPPPNPLIHSPPTASGKDEKEHHTSEKEIAPIFHQFLDAVFQLQRQYPTAFQFNELFLRRLLYQVYAGQYGEFLFNNEKERSAQQGKVPSVWIHFLSRRGDFIHHDFAPEDKDTLLLPKRDQNMQIEVRWWSRLFQRNDNEMNLPRALAPADPPSFNAQPSSVSLDDRATPGAENMASSKSGDAQLREAKSSPNLGGMVDNLSNSMAAMISGGTATPAQDTPTRANHRTPTAPQETYDELPETSGASSLPAAGSATELSMRKMMQDQEDEGDPLGVTAHVPQALPRSEINMAVFASQNAFSDR</sequence>
<feature type="region of interest" description="Disordered" evidence="4">
    <location>
        <begin position="35"/>
        <end position="85"/>
    </location>
</feature>
<feature type="compositionally biased region" description="Low complexity" evidence="4">
    <location>
        <begin position="373"/>
        <end position="392"/>
    </location>
</feature>
<dbReference type="GO" id="GO:0016020">
    <property type="term" value="C:membrane"/>
    <property type="evidence" value="ECO:0007669"/>
    <property type="project" value="TreeGrafter"/>
</dbReference>
<reference evidence="6 7" key="1">
    <citation type="journal article" date="2012" name="PLoS Pathog.">
        <title>Diverse lifestyles and strategies of plant pathogenesis encoded in the genomes of eighteen Dothideomycetes fungi.</title>
        <authorList>
            <person name="Ohm R.A."/>
            <person name="Feau N."/>
            <person name="Henrissat B."/>
            <person name="Schoch C.L."/>
            <person name="Horwitz B.A."/>
            <person name="Barry K.W."/>
            <person name="Condon B.J."/>
            <person name="Copeland A.C."/>
            <person name="Dhillon B."/>
            <person name="Glaser F."/>
            <person name="Hesse C.N."/>
            <person name="Kosti I."/>
            <person name="LaButti K."/>
            <person name="Lindquist E.A."/>
            <person name="Lucas S."/>
            <person name="Salamov A.A."/>
            <person name="Bradshaw R.E."/>
            <person name="Ciuffetti L."/>
            <person name="Hamelin R.C."/>
            <person name="Kema G.H.J."/>
            <person name="Lawrence C."/>
            <person name="Scott J.A."/>
            <person name="Spatafora J.W."/>
            <person name="Turgeon B.G."/>
            <person name="de Wit P.J.G.M."/>
            <person name="Zhong S."/>
            <person name="Goodwin S.B."/>
            <person name="Grigoriev I.V."/>
        </authorList>
    </citation>
    <scope>NUCLEOTIDE SEQUENCE [LARGE SCALE GENOMIC DNA]</scope>
    <source>
        <strain evidence="6 7">UAMH 10762</strain>
    </source>
</reference>
<dbReference type="PROSITE" id="PS00383">
    <property type="entry name" value="TYR_PHOSPHATASE_1"/>
    <property type="match status" value="1"/>
</dbReference>
<feature type="binding site" evidence="3">
    <location>
        <begin position="537"/>
        <end position="543"/>
    </location>
    <ligand>
        <name>substrate</name>
    </ligand>
</feature>
<name>M2LKW6_BAUPA</name>
<accession>M2LKW6</accession>
<dbReference type="Gene3D" id="2.30.29.30">
    <property type="entry name" value="Pleckstrin-homology domain (PH domain)/Phosphotyrosine-binding domain (PTB)"/>
    <property type="match status" value="1"/>
</dbReference>
<feature type="compositionally biased region" description="Polar residues" evidence="4">
    <location>
        <begin position="62"/>
        <end position="80"/>
    </location>
</feature>
<feature type="compositionally biased region" description="Basic and acidic residues" evidence="4">
    <location>
        <begin position="673"/>
        <end position="682"/>
    </location>
</feature>
<dbReference type="eggNOG" id="KOG1089">
    <property type="taxonomic scope" value="Eukaryota"/>
</dbReference>
<comment type="similarity">
    <text evidence="1">Belongs to the protein-tyrosine phosphatase family. Non-receptor class myotubularin subfamily.</text>
</comment>
<feature type="binding site" evidence="3">
    <location>
        <begin position="473"/>
        <end position="474"/>
    </location>
    <ligand>
        <name>substrate</name>
    </ligand>
</feature>
<feature type="region of interest" description="Disordered" evidence="4">
    <location>
        <begin position="641"/>
        <end position="682"/>
    </location>
</feature>
<feature type="compositionally biased region" description="Polar residues" evidence="4">
    <location>
        <begin position="641"/>
        <end position="652"/>
    </location>
</feature>
<evidence type="ECO:0000259" key="5">
    <source>
        <dbReference type="PROSITE" id="PS51339"/>
    </source>
</evidence>
<dbReference type="PANTHER" id="PTHR10807:SF128">
    <property type="entry name" value="PHOSPHATIDYLINOSITOL-3,5-BISPHOSPHATE 3-PHOSPHATASE"/>
    <property type="match status" value="1"/>
</dbReference>
<dbReference type="PANTHER" id="PTHR10807">
    <property type="entry name" value="MYOTUBULARIN-RELATED"/>
    <property type="match status" value="1"/>
</dbReference>
<dbReference type="AlphaFoldDB" id="M2LKW6"/>
<feature type="compositionally biased region" description="Low complexity" evidence="4">
    <location>
        <begin position="901"/>
        <end position="912"/>
    </location>
</feature>
<evidence type="ECO:0000256" key="4">
    <source>
        <dbReference type="SAM" id="MobiDB-lite"/>
    </source>
</evidence>
<evidence type="ECO:0000256" key="3">
    <source>
        <dbReference type="PIRSR" id="PIRSR630564-2"/>
    </source>
</evidence>
<organism evidence="6 7">
    <name type="scientific">Baudoinia panamericana (strain UAMH 10762)</name>
    <name type="common">Angels' share fungus</name>
    <name type="synonym">Baudoinia compniacensis (strain UAMH 10762)</name>
    <dbReference type="NCBI Taxonomy" id="717646"/>
    <lineage>
        <taxon>Eukaryota</taxon>
        <taxon>Fungi</taxon>
        <taxon>Dikarya</taxon>
        <taxon>Ascomycota</taxon>
        <taxon>Pezizomycotina</taxon>
        <taxon>Dothideomycetes</taxon>
        <taxon>Dothideomycetidae</taxon>
        <taxon>Mycosphaerellales</taxon>
        <taxon>Teratosphaeriaceae</taxon>
        <taxon>Baudoinia</taxon>
    </lineage>
</organism>
<feature type="compositionally biased region" description="Polar residues" evidence="4">
    <location>
        <begin position="158"/>
        <end position="168"/>
    </location>
</feature>
<feature type="region of interest" description="Disordered" evidence="4">
    <location>
        <begin position="869"/>
        <end position="942"/>
    </location>
</feature>
<dbReference type="EMBL" id="KB445557">
    <property type="protein sequence ID" value="EMC94927.1"/>
    <property type="molecule type" value="Genomic_DNA"/>
</dbReference>
<dbReference type="GeneID" id="19112563"/>
<feature type="region of interest" description="Disordered" evidence="4">
    <location>
        <begin position="358"/>
        <end position="406"/>
    </location>
</feature>
<evidence type="ECO:0000256" key="2">
    <source>
        <dbReference type="PIRSR" id="PIRSR630564-1"/>
    </source>
</evidence>
<dbReference type="InterPro" id="IPR011993">
    <property type="entry name" value="PH-like_dom_sf"/>
</dbReference>
<dbReference type="Proteomes" id="UP000011761">
    <property type="component" value="Unassembled WGS sequence"/>
</dbReference>
<evidence type="ECO:0000313" key="7">
    <source>
        <dbReference type="Proteomes" id="UP000011761"/>
    </source>
</evidence>
<dbReference type="HOGENOM" id="CLU_001839_5_1_1"/>
<protein>
    <recommendedName>
        <fullName evidence="5">Myotubularin phosphatase domain-containing protein</fullName>
    </recommendedName>
</protein>
<dbReference type="OrthoDB" id="271628at2759"/>
<feature type="domain" description="Myotubularin phosphatase" evidence="5">
    <location>
        <begin position="246"/>
        <end position="792"/>
    </location>
</feature>
<evidence type="ECO:0000256" key="1">
    <source>
        <dbReference type="ARBA" id="ARBA00007471"/>
    </source>
</evidence>
<feature type="region of interest" description="Disordered" evidence="4">
    <location>
        <begin position="155"/>
        <end position="182"/>
    </location>
</feature>
<dbReference type="InterPro" id="IPR030564">
    <property type="entry name" value="Myotubularin"/>
</dbReference>
<dbReference type="Pfam" id="PF06602">
    <property type="entry name" value="Myotub-related"/>
    <property type="match status" value="1"/>
</dbReference>
<dbReference type="STRING" id="717646.M2LKW6"/>
<evidence type="ECO:0000313" key="6">
    <source>
        <dbReference type="EMBL" id="EMC94927.1"/>
    </source>
</evidence>
<dbReference type="InterPro" id="IPR016130">
    <property type="entry name" value="Tyr_Pase_AS"/>
</dbReference>
<dbReference type="GO" id="GO:0005737">
    <property type="term" value="C:cytoplasm"/>
    <property type="evidence" value="ECO:0007669"/>
    <property type="project" value="TreeGrafter"/>
</dbReference>
<dbReference type="RefSeq" id="XP_007677369.1">
    <property type="nucleotide sequence ID" value="XM_007679179.1"/>
</dbReference>
<dbReference type="OMA" id="WLAHIAN"/>
<feature type="active site" description="Phosphocysteine intermediate" evidence="2">
    <location>
        <position position="537"/>
    </location>
</feature>
<dbReference type="InterPro" id="IPR029021">
    <property type="entry name" value="Prot-tyrosine_phosphatase-like"/>
</dbReference>
<dbReference type="GO" id="GO:0004438">
    <property type="term" value="F:phosphatidylinositol-3-phosphate phosphatase activity"/>
    <property type="evidence" value="ECO:0007669"/>
    <property type="project" value="TreeGrafter"/>
</dbReference>
<feature type="compositionally biased region" description="Polar residues" evidence="4">
    <location>
        <begin position="870"/>
        <end position="891"/>
    </location>
</feature>
<gene>
    <name evidence="6" type="ORF">BAUCODRAFT_34931</name>
</gene>
<dbReference type="GO" id="GO:0046856">
    <property type="term" value="P:phosphatidylinositol dephosphorylation"/>
    <property type="evidence" value="ECO:0007669"/>
    <property type="project" value="TreeGrafter"/>
</dbReference>
<dbReference type="PROSITE" id="PS51339">
    <property type="entry name" value="PPASE_MYOTUBULARIN"/>
    <property type="match status" value="1"/>
</dbReference>
<dbReference type="InterPro" id="IPR010569">
    <property type="entry name" value="Myotubularin-like_Pase_dom"/>
</dbReference>
<keyword evidence="7" id="KW-1185">Reference proteome</keyword>
<dbReference type="KEGG" id="bcom:BAUCODRAFT_34931"/>
<proteinExistence type="inferred from homology"/>
<feature type="region of interest" description="Disordered" evidence="4">
    <location>
        <begin position="801"/>
        <end position="856"/>
    </location>
</feature>